<keyword evidence="2" id="KW-1185">Reference proteome</keyword>
<proteinExistence type="predicted"/>
<name>A0A846QNT4_9BACT</name>
<dbReference type="AlphaFoldDB" id="A0A846QNT4"/>
<evidence type="ECO:0000313" key="2">
    <source>
        <dbReference type="Proteomes" id="UP000580856"/>
    </source>
</evidence>
<dbReference type="Proteomes" id="UP000580856">
    <property type="component" value="Unassembled WGS sequence"/>
</dbReference>
<protein>
    <submittedName>
        <fullName evidence="1">Uncharacterized protein</fullName>
    </submittedName>
</protein>
<evidence type="ECO:0000313" key="1">
    <source>
        <dbReference type="EMBL" id="NJB68847.1"/>
    </source>
</evidence>
<comment type="caution">
    <text evidence="1">The sequence shown here is derived from an EMBL/GenBank/DDBJ whole genome shotgun (WGS) entry which is preliminary data.</text>
</comment>
<reference evidence="1 2" key="1">
    <citation type="submission" date="2020-03" db="EMBL/GenBank/DDBJ databases">
        <title>Genomic Encyclopedia of Type Strains, Phase IV (KMG-IV): sequencing the most valuable type-strain genomes for metagenomic binning, comparative biology and taxonomic classification.</title>
        <authorList>
            <person name="Goeker M."/>
        </authorList>
    </citation>
    <scope>NUCLEOTIDE SEQUENCE [LARGE SCALE GENOMIC DNA]</scope>
    <source>
        <strain evidence="1 2">DSM 24233</strain>
    </source>
</reference>
<gene>
    <name evidence="1" type="ORF">GGQ74_002520</name>
</gene>
<accession>A0A846QNT4</accession>
<dbReference type="EMBL" id="JAATJA010000002">
    <property type="protein sequence ID" value="NJB68847.1"/>
    <property type="molecule type" value="Genomic_DNA"/>
</dbReference>
<organism evidence="1 2">
    <name type="scientific">Desulfobaculum xiamenense</name>
    <dbReference type="NCBI Taxonomy" id="995050"/>
    <lineage>
        <taxon>Bacteria</taxon>
        <taxon>Pseudomonadati</taxon>
        <taxon>Thermodesulfobacteriota</taxon>
        <taxon>Desulfovibrionia</taxon>
        <taxon>Desulfovibrionales</taxon>
        <taxon>Desulfovibrionaceae</taxon>
        <taxon>Desulfobaculum</taxon>
    </lineage>
</organism>
<sequence>MVRIDIAQVARGVVPLLVCLVALCCTACGKSRLPGMDALAARPSFVHETGPDGRVVRRPLRRGHVDVVCTPGVSEARGERDTLFGALLHARETGTGVVELPHGVYLGHVSRFIVGALRFYRIEENFERLYGCRIVLRFREATDDEVRSRRNDGTVRMGVSLAGDTALSLAGGPLVPVVAPVSFLFESVAAEDERRALARHARENGLPLPDRGGADVVWREYADRYSSSLDTIAGGDAAWDAMDTYVVEECYLERVDTREVLRLAHAGATAGR</sequence>
<dbReference type="RefSeq" id="WP_167941884.1">
    <property type="nucleotide sequence ID" value="NZ_JAATJA010000002.1"/>
</dbReference>